<gene>
    <name evidence="1" type="ORF">JI742_09970</name>
</gene>
<evidence type="ECO:0000313" key="1">
    <source>
        <dbReference type="EMBL" id="MBL0720216.1"/>
    </source>
</evidence>
<dbReference type="SUPFAM" id="SSF109604">
    <property type="entry name" value="HD-domain/PDEase-like"/>
    <property type="match status" value="1"/>
</dbReference>
<accession>A0A9X0XES2</accession>
<proteinExistence type="predicted"/>
<dbReference type="Proteomes" id="UP000643207">
    <property type="component" value="Unassembled WGS sequence"/>
</dbReference>
<organism evidence="1 2">
    <name type="scientific">Aquariibacter lacus</name>
    <dbReference type="NCBI Taxonomy" id="2801332"/>
    <lineage>
        <taxon>Bacteria</taxon>
        <taxon>Pseudomonadati</taxon>
        <taxon>Pseudomonadota</taxon>
        <taxon>Betaproteobacteria</taxon>
        <taxon>Burkholderiales</taxon>
        <taxon>Sphaerotilaceae</taxon>
        <taxon>Aquariibacter</taxon>
    </lineage>
</organism>
<sequence>MPTTPQALAHAAQQAVASNPAATATVLASGASVPVLHHPSHTPAAYLQVTADTVAHQLAHINRWAGAPARAYSLAEHSLLIEEIVTRNRGITCPRMRLAALTHHALATVLGDTPYSLRVALRHTQHGDGLWSDLDRIEQHHHRHMALALGLRHELRARAACTVLAADEIATRTAWRDLMPAHAPLPEELQAGNVRPAAWISLHTPERAAMPASAWAQAWLHTYEGLLEACLELDLTEAAQPGPQAA</sequence>
<reference evidence="1 2" key="1">
    <citation type="submission" date="2021-01" db="EMBL/GenBank/DDBJ databases">
        <title>Piscinibacter sp. Jin2 Genome sequencing and assembly.</title>
        <authorList>
            <person name="Kim I."/>
        </authorList>
    </citation>
    <scope>NUCLEOTIDE SEQUENCE [LARGE SCALE GENOMIC DNA]</scope>
    <source>
        <strain evidence="1 2">Jin2</strain>
    </source>
</reference>
<dbReference type="EMBL" id="JAERRA010000001">
    <property type="protein sequence ID" value="MBL0720216.1"/>
    <property type="molecule type" value="Genomic_DNA"/>
</dbReference>
<dbReference type="AlphaFoldDB" id="A0A9X0XES2"/>
<keyword evidence="2" id="KW-1185">Reference proteome</keyword>
<dbReference type="RefSeq" id="WP_201826100.1">
    <property type="nucleotide sequence ID" value="NZ_JAERRA010000001.1"/>
</dbReference>
<protein>
    <submittedName>
        <fullName evidence="1">Uncharacterized protein</fullName>
    </submittedName>
</protein>
<dbReference type="Gene3D" id="1.10.3210.10">
    <property type="entry name" value="Hypothetical protein af1432"/>
    <property type="match status" value="1"/>
</dbReference>
<evidence type="ECO:0000313" key="2">
    <source>
        <dbReference type="Proteomes" id="UP000643207"/>
    </source>
</evidence>
<name>A0A9X0XES2_9BURK</name>
<comment type="caution">
    <text evidence="1">The sequence shown here is derived from an EMBL/GenBank/DDBJ whole genome shotgun (WGS) entry which is preliminary data.</text>
</comment>